<keyword evidence="2" id="KW-1185">Reference proteome</keyword>
<accession>A0A7J4ZR39</accession>
<protein>
    <submittedName>
        <fullName evidence="1">Uncharacterized protein</fullName>
    </submittedName>
</protein>
<proteinExistence type="predicted"/>
<sequence>MELKASQKKKLILDYARECLQDAIKYNFLEEGWQRLSAVRTTVHIVFGQQSQLYKEVSSLQLEVMELKKQQLVKA</sequence>
<dbReference type="RefSeq" id="WP_151128069.1">
    <property type="nucleotide sequence ID" value="NZ_VZQZ01000004.1"/>
</dbReference>
<comment type="caution">
    <text evidence="1">The sequence shown here is derived from an EMBL/GenBank/DDBJ whole genome shotgun (WGS) entry which is preliminary data.</text>
</comment>
<evidence type="ECO:0000313" key="2">
    <source>
        <dbReference type="Proteomes" id="UP000420562"/>
    </source>
</evidence>
<evidence type="ECO:0000313" key="1">
    <source>
        <dbReference type="EMBL" id="KAB0665628.1"/>
    </source>
</evidence>
<name>A0A7J4ZR39_9BACT</name>
<dbReference type="Proteomes" id="UP000420562">
    <property type="component" value="Unassembled WGS sequence"/>
</dbReference>
<dbReference type="EMBL" id="VZQZ01000004">
    <property type="protein sequence ID" value="KAB0665628.1"/>
    <property type="molecule type" value="Genomic_DNA"/>
</dbReference>
<gene>
    <name evidence="1" type="ORF">F6V25_07860</name>
</gene>
<dbReference type="AlphaFoldDB" id="A0A7J4ZR39"/>
<organism evidence="1 2">
    <name type="scientific">Oryzomonas japonica</name>
    <dbReference type="NCBI Taxonomy" id="2603858"/>
    <lineage>
        <taxon>Bacteria</taxon>
        <taxon>Pseudomonadati</taxon>
        <taxon>Thermodesulfobacteriota</taxon>
        <taxon>Desulfuromonadia</taxon>
        <taxon>Geobacterales</taxon>
        <taxon>Geobacteraceae</taxon>
        <taxon>Oryzomonas</taxon>
    </lineage>
</organism>
<reference evidence="1 2" key="1">
    <citation type="submission" date="2019-09" db="EMBL/GenBank/DDBJ databases">
        <title>Geobacter sp. Red96, a novel strain isolated from paddy soil.</title>
        <authorList>
            <person name="Xu Z."/>
            <person name="Masuda Y."/>
            <person name="Itoh H."/>
            <person name="Senoo K."/>
        </authorList>
    </citation>
    <scope>NUCLEOTIDE SEQUENCE [LARGE SCALE GENOMIC DNA]</scope>
    <source>
        <strain evidence="1 2">Red96</strain>
    </source>
</reference>